<gene>
    <name evidence="2" type="ordered locus">AXY_23280</name>
</gene>
<evidence type="ECO:0000313" key="3">
    <source>
        <dbReference type="Proteomes" id="UP000006294"/>
    </source>
</evidence>
<dbReference type="InterPro" id="IPR001763">
    <property type="entry name" value="Rhodanese-like_dom"/>
</dbReference>
<dbReference type="eggNOG" id="COG0607">
    <property type="taxonomic scope" value="Bacteria"/>
</dbReference>
<dbReference type="SUPFAM" id="SSF52821">
    <property type="entry name" value="Rhodanese/Cell cycle control phosphatase"/>
    <property type="match status" value="1"/>
</dbReference>
<dbReference type="PANTHER" id="PTHR43031:SF17">
    <property type="entry name" value="SULFURTRANSFERASE YTWF-RELATED"/>
    <property type="match status" value="1"/>
</dbReference>
<dbReference type="CDD" id="cd00158">
    <property type="entry name" value="RHOD"/>
    <property type="match status" value="1"/>
</dbReference>
<proteinExistence type="predicted"/>
<dbReference type="PANTHER" id="PTHR43031">
    <property type="entry name" value="FAD-DEPENDENT OXIDOREDUCTASE"/>
    <property type="match status" value="1"/>
</dbReference>
<reference evidence="2 3" key="1">
    <citation type="submission" date="2011-01" db="EMBL/GenBank/DDBJ databases">
        <title>Whole genome sequence of Amphibacillus xylinus NBRC 15112.</title>
        <authorList>
            <person name="Nakazawa H."/>
            <person name="Katano Y."/>
            <person name="Nakamura S."/>
            <person name="Sasagawa M."/>
            <person name="Fukada J."/>
            <person name="Arai T."/>
            <person name="Sasakura N."/>
            <person name="Mochizuki D."/>
            <person name="Hosoyama A."/>
            <person name="Harada K."/>
            <person name="Horikawa H."/>
            <person name="Kato Y."/>
            <person name="Harada T."/>
            <person name="Sasaki K."/>
            <person name="Sekiguchi M."/>
            <person name="Hodoyama M."/>
            <person name="Nishiko R."/>
            <person name="Narita H."/>
            <person name="Hanamaki A."/>
            <person name="Hata C."/>
            <person name="Konno Y."/>
            <person name="Niimura Y."/>
            <person name="Yamazaki S."/>
            <person name="Fujita N."/>
        </authorList>
    </citation>
    <scope>NUCLEOTIDE SEQUENCE [LARGE SCALE GENOMIC DNA]</scope>
    <source>
        <strain evidence="3">ATCC 51415 / DSM 6626 / JCM 7361 / LMG 17667 / NBRC 15112 / Ep01</strain>
    </source>
</reference>
<dbReference type="Proteomes" id="UP000006294">
    <property type="component" value="Chromosome"/>
</dbReference>
<keyword evidence="3" id="KW-1185">Reference proteome</keyword>
<feature type="domain" description="Rhodanese" evidence="1">
    <location>
        <begin position="15"/>
        <end position="98"/>
    </location>
</feature>
<protein>
    <recommendedName>
        <fullName evidence="1">Rhodanese domain-containing protein</fullName>
    </recommendedName>
</protein>
<evidence type="ECO:0000313" key="2">
    <source>
        <dbReference type="EMBL" id="BAM48460.1"/>
    </source>
</evidence>
<dbReference type="EMBL" id="AP012050">
    <property type="protein sequence ID" value="BAM48460.1"/>
    <property type="molecule type" value="Genomic_DNA"/>
</dbReference>
<accession>K0J0Q1</accession>
<dbReference type="KEGG" id="axl:AXY_23280"/>
<dbReference type="SMART" id="SM00450">
    <property type="entry name" value="RHOD"/>
    <property type="match status" value="1"/>
</dbReference>
<name>K0J0Q1_AMPXN</name>
<organism evidence="2 3">
    <name type="scientific">Amphibacillus xylanus (strain ATCC 51415 / DSM 6626 / JCM 7361 / LMG 17667 / NBRC 15112 / Ep01)</name>
    <dbReference type="NCBI Taxonomy" id="698758"/>
    <lineage>
        <taxon>Bacteria</taxon>
        <taxon>Bacillati</taxon>
        <taxon>Bacillota</taxon>
        <taxon>Bacilli</taxon>
        <taxon>Bacillales</taxon>
        <taxon>Bacillaceae</taxon>
        <taxon>Amphibacillus</taxon>
    </lineage>
</organism>
<dbReference type="InterPro" id="IPR036873">
    <property type="entry name" value="Rhodanese-like_dom_sf"/>
</dbReference>
<dbReference type="OrthoDB" id="9800872at2"/>
<dbReference type="AlphaFoldDB" id="K0J0Q1"/>
<dbReference type="HOGENOM" id="CLU_089574_13_3_9"/>
<dbReference type="PROSITE" id="PS50206">
    <property type="entry name" value="RHODANESE_3"/>
    <property type="match status" value="1"/>
</dbReference>
<sequence length="98" mass="10922">MKTIMAKDLQEKMNRGEPVQIIDVREDFEVSTGKIPGAKHLALSRIAHELGELNKNSHYYIVCQSGGRSARACEFLSHHGYHVTNVNGGMMAWPGKVE</sequence>
<dbReference type="RefSeq" id="WP_015011039.1">
    <property type="nucleotide sequence ID" value="NC_018704.1"/>
</dbReference>
<dbReference type="Pfam" id="PF00581">
    <property type="entry name" value="Rhodanese"/>
    <property type="match status" value="1"/>
</dbReference>
<evidence type="ECO:0000259" key="1">
    <source>
        <dbReference type="PROSITE" id="PS50206"/>
    </source>
</evidence>
<dbReference type="Gene3D" id="3.40.250.10">
    <property type="entry name" value="Rhodanese-like domain"/>
    <property type="match status" value="1"/>
</dbReference>
<dbReference type="STRING" id="698758.AXY_23280"/>
<dbReference type="InterPro" id="IPR050229">
    <property type="entry name" value="GlpE_sulfurtransferase"/>
</dbReference>